<dbReference type="Gene3D" id="4.10.60.10">
    <property type="entry name" value="Zinc finger, CCHC-type"/>
    <property type="match status" value="1"/>
</dbReference>
<keyword evidence="1" id="KW-0863">Zinc-finger</keyword>
<evidence type="ECO:0000313" key="3">
    <source>
        <dbReference type="EMBL" id="MCI93634.1"/>
    </source>
</evidence>
<dbReference type="EMBL" id="LXQA011334297">
    <property type="protein sequence ID" value="MCI93634.1"/>
    <property type="molecule type" value="Genomic_DNA"/>
</dbReference>
<feature type="non-terminal residue" evidence="3">
    <location>
        <position position="63"/>
    </location>
</feature>
<evidence type="ECO:0000259" key="2">
    <source>
        <dbReference type="PROSITE" id="PS50158"/>
    </source>
</evidence>
<feature type="domain" description="CCHC-type" evidence="2">
    <location>
        <begin position="2"/>
        <end position="15"/>
    </location>
</feature>
<dbReference type="PROSITE" id="PS50158">
    <property type="entry name" value="ZF_CCHC"/>
    <property type="match status" value="1"/>
</dbReference>
<evidence type="ECO:0000313" key="4">
    <source>
        <dbReference type="Proteomes" id="UP000265520"/>
    </source>
</evidence>
<accession>A0A392VZ10</accession>
<dbReference type="Pfam" id="PF00098">
    <property type="entry name" value="zf-CCHC"/>
    <property type="match status" value="1"/>
</dbReference>
<dbReference type="Proteomes" id="UP000265520">
    <property type="component" value="Unassembled WGS sequence"/>
</dbReference>
<protein>
    <recommendedName>
        <fullName evidence="2">CCHC-type domain-containing protein</fullName>
    </recommendedName>
</protein>
<feature type="non-terminal residue" evidence="3">
    <location>
        <position position="1"/>
    </location>
</feature>
<comment type="caution">
    <text evidence="3">The sequence shown here is derived from an EMBL/GenBank/DDBJ whole genome shotgun (WGS) entry which is preliminary data.</text>
</comment>
<dbReference type="GO" id="GO:0008270">
    <property type="term" value="F:zinc ion binding"/>
    <property type="evidence" value="ECO:0007669"/>
    <property type="project" value="UniProtKB-KW"/>
</dbReference>
<dbReference type="InterPro" id="IPR036875">
    <property type="entry name" value="Znf_CCHC_sf"/>
</dbReference>
<keyword evidence="4" id="KW-1185">Reference proteome</keyword>
<evidence type="ECO:0000256" key="1">
    <source>
        <dbReference type="PROSITE-ProRule" id="PRU00047"/>
    </source>
</evidence>
<keyword evidence="1" id="KW-0479">Metal-binding</keyword>
<name>A0A392VZ10_9FABA</name>
<sequence length="63" mass="7131">QCYNCQNWGHFADECVNPKVLRKRNEEAQLARDSDEEVVALAATIDEDVMMLMTVTEGGGIEW</sequence>
<reference evidence="3 4" key="1">
    <citation type="journal article" date="2018" name="Front. Plant Sci.">
        <title>Red Clover (Trifolium pratense) and Zigzag Clover (T. medium) - A Picture of Genomic Similarities and Differences.</title>
        <authorList>
            <person name="Dluhosova J."/>
            <person name="Istvanek J."/>
            <person name="Nedelnik J."/>
            <person name="Repkova J."/>
        </authorList>
    </citation>
    <scope>NUCLEOTIDE SEQUENCE [LARGE SCALE GENOMIC DNA]</scope>
    <source>
        <strain evidence="4">cv. 10/8</strain>
        <tissue evidence="3">Leaf</tissue>
    </source>
</reference>
<dbReference type="GO" id="GO:0003676">
    <property type="term" value="F:nucleic acid binding"/>
    <property type="evidence" value="ECO:0007669"/>
    <property type="project" value="InterPro"/>
</dbReference>
<dbReference type="AlphaFoldDB" id="A0A392VZ10"/>
<dbReference type="InterPro" id="IPR001878">
    <property type="entry name" value="Znf_CCHC"/>
</dbReference>
<organism evidence="3 4">
    <name type="scientific">Trifolium medium</name>
    <dbReference type="NCBI Taxonomy" id="97028"/>
    <lineage>
        <taxon>Eukaryota</taxon>
        <taxon>Viridiplantae</taxon>
        <taxon>Streptophyta</taxon>
        <taxon>Embryophyta</taxon>
        <taxon>Tracheophyta</taxon>
        <taxon>Spermatophyta</taxon>
        <taxon>Magnoliopsida</taxon>
        <taxon>eudicotyledons</taxon>
        <taxon>Gunneridae</taxon>
        <taxon>Pentapetalae</taxon>
        <taxon>rosids</taxon>
        <taxon>fabids</taxon>
        <taxon>Fabales</taxon>
        <taxon>Fabaceae</taxon>
        <taxon>Papilionoideae</taxon>
        <taxon>50 kb inversion clade</taxon>
        <taxon>NPAAA clade</taxon>
        <taxon>Hologalegina</taxon>
        <taxon>IRL clade</taxon>
        <taxon>Trifolieae</taxon>
        <taxon>Trifolium</taxon>
    </lineage>
</organism>
<keyword evidence="1" id="KW-0862">Zinc</keyword>
<proteinExistence type="predicted"/>
<dbReference type="SUPFAM" id="SSF57756">
    <property type="entry name" value="Retrovirus zinc finger-like domains"/>
    <property type="match status" value="1"/>
</dbReference>